<evidence type="ECO:0000313" key="5">
    <source>
        <dbReference type="EMBL" id="MDR6526748.1"/>
    </source>
</evidence>
<accession>A0AAE3YAT8</accession>
<dbReference type="RefSeq" id="WP_309946231.1">
    <property type="nucleotide sequence ID" value="NZ_JAVDQY010000002.1"/>
</dbReference>
<dbReference type="PROSITE" id="PS51118">
    <property type="entry name" value="HTH_HXLR"/>
    <property type="match status" value="1"/>
</dbReference>
<evidence type="ECO:0000313" key="6">
    <source>
        <dbReference type="Proteomes" id="UP001184861"/>
    </source>
</evidence>
<name>A0AAE3YAT8_9FLAO</name>
<dbReference type="InterPro" id="IPR036390">
    <property type="entry name" value="WH_DNA-bd_sf"/>
</dbReference>
<keyword evidence="1" id="KW-0805">Transcription regulation</keyword>
<dbReference type="SUPFAM" id="SSF46785">
    <property type="entry name" value="Winged helix' DNA-binding domain"/>
    <property type="match status" value="1"/>
</dbReference>
<dbReference type="GO" id="GO:0003677">
    <property type="term" value="F:DNA binding"/>
    <property type="evidence" value="ECO:0007669"/>
    <property type="project" value="UniProtKB-KW"/>
</dbReference>
<comment type="caution">
    <text evidence="5">The sequence shown here is derived from an EMBL/GenBank/DDBJ whole genome shotgun (WGS) entry which is preliminary data.</text>
</comment>
<protein>
    <submittedName>
        <fullName evidence="5">DNA-binding HxlR family transcriptional regulator</fullName>
    </submittedName>
</protein>
<dbReference type="PANTHER" id="PTHR33204:SF29">
    <property type="entry name" value="TRANSCRIPTIONAL REGULATOR"/>
    <property type="match status" value="1"/>
</dbReference>
<feature type="domain" description="HTH hxlR-type" evidence="4">
    <location>
        <begin position="19"/>
        <end position="117"/>
    </location>
</feature>
<dbReference type="InterPro" id="IPR036388">
    <property type="entry name" value="WH-like_DNA-bd_sf"/>
</dbReference>
<keyword evidence="3" id="KW-0804">Transcription</keyword>
<dbReference type="InterPro" id="IPR002577">
    <property type="entry name" value="HTH_HxlR"/>
</dbReference>
<dbReference type="EMBL" id="JAVDQY010000002">
    <property type="protein sequence ID" value="MDR6526748.1"/>
    <property type="molecule type" value="Genomic_DNA"/>
</dbReference>
<evidence type="ECO:0000256" key="3">
    <source>
        <dbReference type="ARBA" id="ARBA00023163"/>
    </source>
</evidence>
<dbReference type="Gene3D" id="1.10.10.10">
    <property type="entry name" value="Winged helix-like DNA-binding domain superfamily/Winged helix DNA-binding domain"/>
    <property type="match status" value="1"/>
</dbReference>
<evidence type="ECO:0000259" key="4">
    <source>
        <dbReference type="PROSITE" id="PS51118"/>
    </source>
</evidence>
<gene>
    <name evidence="5" type="ORF">J2787_002128</name>
</gene>
<sequence length="117" mass="13526">MKKENSTNSINSQYLLNTCDFNYVLQLISGRWKSQIIFSIAHGNNRFSLIKNDLENISDQVLGRQLKMLEKEGIIERAEISETIPKGIKYTFTQKADSLIPLLRQLCYWGGQNRLTE</sequence>
<reference evidence="5" key="1">
    <citation type="submission" date="2023-07" db="EMBL/GenBank/DDBJ databases">
        <title>Sorghum-associated microbial communities from plants grown in Nebraska, USA.</title>
        <authorList>
            <person name="Schachtman D."/>
        </authorList>
    </citation>
    <scope>NUCLEOTIDE SEQUENCE</scope>
    <source>
        <strain evidence="5">DS2360</strain>
    </source>
</reference>
<evidence type="ECO:0000256" key="2">
    <source>
        <dbReference type="ARBA" id="ARBA00023125"/>
    </source>
</evidence>
<organism evidence="5 6">
    <name type="scientific">Chryseobacterium rhizosphaerae</name>
    <dbReference type="NCBI Taxonomy" id="395937"/>
    <lineage>
        <taxon>Bacteria</taxon>
        <taxon>Pseudomonadati</taxon>
        <taxon>Bacteroidota</taxon>
        <taxon>Flavobacteriia</taxon>
        <taxon>Flavobacteriales</taxon>
        <taxon>Weeksellaceae</taxon>
        <taxon>Chryseobacterium group</taxon>
        <taxon>Chryseobacterium</taxon>
    </lineage>
</organism>
<dbReference type="Pfam" id="PF01638">
    <property type="entry name" value="HxlR"/>
    <property type="match status" value="1"/>
</dbReference>
<dbReference type="PANTHER" id="PTHR33204">
    <property type="entry name" value="TRANSCRIPTIONAL REGULATOR, MARR FAMILY"/>
    <property type="match status" value="1"/>
</dbReference>
<keyword evidence="2 5" id="KW-0238">DNA-binding</keyword>
<proteinExistence type="predicted"/>
<evidence type="ECO:0000256" key="1">
    <source>
        <dbReference type="ARBA" id="ARBA00023015"/>
    </source>
</evidence>
<dbReference type="Proteomes" id="UP001184861">
    <property type="component" value="Unassembled WGS sequence"/>
</dbReference>
<dbReference type="AlphaFoldDB" id="A0AAE3YAT8"/>